<feature type="signal peptide" evidence="1">
    <location>
        <begin position="1"/>
        <end position="32"/>
    </location>
</feature>
<sequence length="182" mass="19905">MRGRSRRGRIGATLLVALALVGCSTMPSPPSAVGENFPGTCTPPQFAWPSDFIESLPGETEGIGTIVGLRLEYLDDDSWAWRVRSPDAREDFFGERVNDPSHGREVFLDAQTLGVIATQEVELTEAEQNLTKSAYDAAQESGETWPSPLIVEMARVMDDGRAVWQLTMCDTATTELSVVTVR</sequence>
<reference evidence="2 3" key="1">
    <citation type="submission" date="2023-07" db="EMBL/GenBank/DDBJ databases">
        <title>Comparative genomics of wheat-associated soil bacteria to identify genetic determinants of phenazine resistance.</title>
        <authorList>
            <person name="Mouncey N."/>
        </authorList>
    </citation>
    <scope>NUCLEOTIDE SEQUENCE [LARGE SCALE GENOMIC DNA]</scope>
    <source>
        <strain evidence="2 3">W4I9-1</strain>
    </source>
</reference>
<dbReference type="RefSeq" id="WP_307298868.1">
    <property type="nucleotide sequence ID" value="NZ_JAUSXV010000001.1"/>
</dbReference>
<dbReference type="Proteomes" id="UP001244427">
    <property type="component" value="Unassembled WGS sequence"/>
</dbReference>
<accession>A0AAW8F1W9</accession>
<dbReference type="AlphaFoldDB" id="A0AAW8F1W9"/>
<proteinExistence type="predicted"/>
<evidence type="ECO:0000313" key="2">
    <source>
        <dbReference type="EMBL" id="MDQ0649493.1"/>
    </source>
</evidence>
<keyword evidence="1" id="KW-0732">Signal</keyword>
<dbReference type="EMBL" id="JAUSXV010000001">
    <property type="protein sequence ID" value="MDQ0649493.1"/>
    <property type="molecule type" value="Genomic_DNA"/>
</dbReference>
<gene>
    <name evidence="2" type="ORF">QFZ53_003689</name>
</gene>
<evidence type="ECO:0000313" key="3">
    <source>
        <dbReference type="Proteomes" id="UP001244427"/>
    </source>
</evidence>
<name>A0AAW8F1W9_9MICO</name>
<protein>
    <submittedName>
        <fullName evidence="2">Uncharacterized protein</fullName>
    </submittedName>
</protein>
<comment type="caution">
    <text evidence="2">The sequence shown here is derived from an EMBL/GenBank/DDBJ whole genome shotgun (WGS) entry which is preliminary data.</text>
</comment>
<feature type="chain" id="PRO_5043420675" evidence="1">
    <location>
        <begin position="33"/>
        <end position="182"/>
    </location>
</feature>
<evidence type="ECO:0000256" key="1">
    <source>
        <dbReference type="SAM" id="SignalP"/>
    </source>
</evidence>
<dbReference type="PROSITE" id="PS51257">
    <property type="entry name" value="PROKAR_LIPOPROTEIN"/>
    <property type="match status" value="1"/>
</dbReference>
<keyword evidence="3" id="KW-1185">Reference proteome</keyword>
<organism evidence="2 3">
    <name type="scientific">Microbacterium natoriense</name>
    <dbReference type="NCBI Taxonomy" id="284570"/>
    <lineage>
        <taxon>Bacteria</taxon>
        <taxon>Bacillati</taxon>
        <taxon>Actinomycetota</taxon>
        <taxon>Actinomycetes</taxon>
        <taxon>Micrococcales</taxon>
        <taxon>Microbacteriaceae</taxon>
        <taxon>Microbacterium</taxon>
    </lineage>
</organism>